<evidence type="ECO:0000313" key="1">
    <source>
        <dbReference type="EMBL" id="QHT27622.1"/>
    </source>
</evidence>
<accession>A0A6C0EFT7</accession>
<dbReference type="AlphaFoldDB" id="A0A6C0EFT7"/>
<sequence length="299" mass="35527">MKVAVCFYGLPRLIEKCHSHISKYFMNQSNYDIYAHFWWDDSYKGSINRLHVIEKFDENDDPIESFKRLYSPKSLSYEECPYFETHDCLLNGWSYPTVEESDTFDKIMGSYTGYTFYTRHLSMKKSLDLISNPNDYDIIIMLRTDLLLFKEGKPLIDEINNLDFDKNIYMPSTLFGGPVFAGEFPNRLGDWFFISNYKNIRKFIDTSLQIIIDKKLRIPIHNQERYLFFANHAGVILEKFDSSISLRRYITEEWENPSYISDRKLNKDFYINAFNSIHEDINSNILLPFYTKNIKTFIA</sequence>
<organism evidence="1">
    <name type="scientific">viral metagenome</name>
    <dbReference type="NCBI Taxonomy" id="1070528"/>
    <lineage>
        <taxon>unclassified sequences</taxon>
        <taxon>metagenomes</taxon>
        <taxon>organismal metagenomes</taxon>
    </lineage>
</organism>
<reference evidence="1" key="1">
    <citation type="journal article" date="2020" name="Nature">
        <title>Giant virus diversity and host interactions through global metagenomics.</title>
        <authorList>
            <person name="Schulz F."/>
            <person name="Roux S."/>
            <person name="Paez-Espino D."/>
            <person name="Jungbluth S."/>
            <person name="Walsh D.A."/>
            <person name="Denef V.J."/>
            <person name="McMahon K.D."/>
            <person name="Konstantinidis K.T."/>
            <person name="Eloe-Fadrosh E.A."/>
            <person name="Kyrpides N.C."/>
            <person name="Woyke T."/>
        </authorList>
    </citation>
    <scope>NUCLEOTIDE SEQUENCE</scope>
    <source>
        <strain evidence="1">GVMAG-M-3300023179-33</strain>
    </source>
</reference>
<protein>
    <submittedName>
        <fullName evidence="1">Uncharacterized protein</fullName>
    </submittedName>
</protein>
<proteinExistence type="predicted"/>
<dbReference type="EMBL" id="MN739825">
    <property type="protein sequence ID" value="QHT27622.1"/>
    <property type="molecule type" value="Genomic_DNA"/>
</dbReference>
<name>A0A6C0EFT7_9ZZZZ</name>